<accession>A0A5E7QT13</accession>
<gene>
    <name evidence="1" type="ORF">PS870_06517</name>
</gene>
<evidence type="ECO:0000313" key="2">
    <source>
        <dbReference type="Proteomes" id="UP000349468"/>
    </source>
</evidence>
<proteinExistence type="predicted"/>
<evidence type="ECO:0000313" key="1">
    <source>
        <dbReference type="EMBL" id="VVP62053.1"/>
    </source>
</evidence>
<organism evidence="1 2">
    <name type="scientific">Pseudomonas fluorescens</name>
    <dbReference type="NCBI Taxonomy" id="294"/>
    <lineage>
        <taxon>Bacteria</taxon>
        <taxon>Pseudomonadati</taxon>
        <taxon>Pseudomonadota</taxon>
        <taxon>Gammaproteobacteria</taxon>
        <taxon>Pseudomonadales</taxon>
        <taxon>Pseudomonadaceae</taxon>
        <taxon>Pseudomonas</taxon>
    </lineage>
</organism>
<dbReference type="SUPFAM" id="SSF47413">
    <property type="entry name" value="lambda repressor-like DNA-binding domains"/>
    <property type="match status" value="1"/>
</dbReference>
<dbReference type="GO" id="GO:0003677">
    <property type="term" value="F:DNA binding"/>
    <property type="evidence" value="ECO:0007669"/>
    <property type="project" value="InterPro"/>
</dbReference>
<name>A0A5E7QT13_PSEFL</name>
<reference evidence="1 2" key="1">
    <citation type="submission" date="2019-09" db="EMBL/GenBank/DDBJ databases">
        <authorList>
            <person name="Chandra G."/>
            <person name="Truman W A."/>
        </authorList>
    </citation>
    <scope>NUCLEOTIDE SEQUENCE [LARGE SCALE GENOMIC DNA]</scope>
    <source>
        <strain evidence="1">PS870</strain>
    </source>
</reference>
<dbReference type="Gene3D" id="1.10.260.40">
    <property type="entry name" value="lambda repressor-like DNA-binding domains"/>
    <property type="match status" value="1"/>
</dbReference>
<dbReference type="AlphaFoldDB" id="A0A5E7QT13"/>
<sequence length="85" mass="9386">MFLRRLSSAGQKHVGAAVGLSESAISNWKDGKLIERFCKALAFMGLQLVPGDARCHPADYIESLKTLSRRCLELESKRPGPIGWD</sequence>
<protein>
    <recommendedName>
        <fullName evidence="3">Transcriptional regulator</fullName>
    </recommendedName>
</protein>
<dbReference type="EMBL" id="CABVIK010000049">
    <property type="protein sequence ID" value="VVP62053.1"/>
    <property type="molecule type" value="Genomic_DNA"/>
</dbReference>
<dbReference type="InterPro" id="IPR010982">
    <property type="entry name" value="Lambda_DNA-bd_dom_sf"/>
</dbReference>
<evidence type="ECO:0008006" key="3">
    <source>
        <dbReference type="Google" id="ProtNLM"/>
    </source>
</evidence>
<dbReference type="Proteomes" id="UP000349468">
    <property type="component" value="Unassembled WGS sequence"/>
</dbReference>